<keyword evidence="3" id="KW-1185">Reference proteome</keyword>
<dbReference type="Proteomes" id="UP000188320">
    <property type="component" value="Unassembled WGS sequence"/>
</dbReference>
<dbReference type="AlphaFoldDB" id="A0A1R1PUF6"/>
<evidence type="ECO:0000256" key="1">
    <source>
        <dbReference type="SAM" id="SignalP"/>
    </source>
</evidence>
<accession>A0A1R1PUF6</accession>
<protein>
    <submittedName>
        <fullName evidence="2">Uncharacterized protein</fullName>
    </submittedName>
</protein>
<sequence>MILKSTFFLVLLSEMTQAANTRMSRTSPFFQGDVFHCATGNQEVCSYKDVIWNRDLKASIMPAKLVEPSVTLIEYPEAVPSRFEKRAFNRVRPYFQNMSAWCARNKQETMNFHISTWGPTNFLRNYEGRSCFSELFDSIRCGDASAIERGGNCWCGYILGSEVDSIQFRRKQIEFKSEWDGRMRMDFEAMSNSNKKVGLTIDCTNKENVERTLDKWYTGGTSTGYSGNWYKNIDLGVAD</sequence>
<dbReference type="OrthoDB" id="10673683at2759"/>
<evidence type="ECO:0000313" key="3">
    <source>
        <dbReference type="Proteomes" id="UP000188320"/>
    </source>
</evidence>
<name>A0A1R1PUF6_ZANCU</name>
<keyword evidence="1" id="KW-0732">Signal</keyword>
<reference evidence="3" key="1">
    <citation type="submission" date="2017-01" db="EMBL/GenBank/DDBJ databases">
        <authorList>
            <person name="Wang Y."/>
            <person name="White M."/>
            <person name="Kvist S."/>
            <person name="Moncalvo J.-M."/>
        </authorList>
    </citation>
    <scope>NUCLEOTIDE SEQUENCE [LARGE SCALE GENOMIC DNA]</scope>
    <source>
        <strain evidence="3">COL-18-3</strain>
    </source>
</reference>
<feature type="signal peptide" evidence="1">
    <location>
        <begin position="1"/>
        <end position="18"/>
    </location>
</feature>
<proteinExistence type="predicted"/>
<dbReference type="EMBL" id="LSSK01000176">
    <property type="protein sequence ID" value="OMH84584.1"/>
    <property type="molecule type" value="Genomic_DNA"/>
</dbReference>
<evidence type="ECO:0000313" key="2">
    <source>
        <dbReference type="EMBL" id="OMH84584.1"/>
    </source>
</evidence>
<organism evidence="2 3">
    <name type="scientific">Zancudomyces culisetae</name>
    <name type="common">Gut fungus</name>
    <name type="synonym">Smittium culisetae</name>
    <dbReference type="NCBI Taxonomy" id="1213189"/>
    <lineage>
        <taxon>Eukaryota</taxon>
        <taxon>Fungi</taxon>
        <taxon>Fungi incertae sedis</taxon>
        <taxon>Zoopagomycota</taxon>
        <taxon>Kickxellomycotina</taxon>
        <taxon>Harpellomycetes</taxon>
        <taxon>Harpellales</taxon>
        <taxon>Legeriomycetaceae</taxon>
        <taxon>Zancudomyces</taxon>
    </lineage>
</organism>
<gene>
    <name evidence="2" type="ORF">AX774_g1892</name>
</gene>
<feature type="chain" id="PRO_5012164235" evidence="1">
    <location>
        <begin position="19"/>
        <end position="239"/>
    </location>
</feature>
<comment type="caution">
    <text evidence="2">The sequence shown here is derived from an EMBL/GenBank/DDBJ whole genome shotgun (WGS) entry which is preliminary data.</text>
</comment>